<dbReference type="EMBL" id="NVUS01000003">
    <property type="protein sequence ID" value="PCJ03125.1"/>
    <property type="molecule type" value="Genomic_DNA"/>
</dbReference>
<organism evidence="5">
    <name type="scientific">OCS116 cluster bacterium</name>
    <dbReference type="NCBI Taxonomy" id="2030921"/>
    <lineage>
        <taxon>Bacteria</taxon>
        <taxon>Pseudomonadati</taxon>
        <taxon>Pseudomonadota</taxon>
        <taxon>Alphaproteobacteria</taxon>
        <taxon>OCS116 cluster</taxon>
    </lineage>
</organism>
<name>A0A2A4Z837_9PROT</name>
<reference key="1">
    <citation type="submission" date="2017-08" db="EMBL/GenBank/DDBJ databases">
        <title>A dynamic microbial community with high functional redundancy inhabits the cold, oxic subseafloor aquifer.</title>
        <authorList>
            <person name="Tully B.J."/>
            <person name="Wheat C.G."/>
            <person name="Glazer B.T."/>
            <person name="Huber J.A."/>
        </authorList>
    </citation>
    <scope>NUCLEOTIDE SEQUENCE [LARGE SCALE GENOMIC DNA]</scope>
</reference>
<dbReference type="Gene3D" id="1.10.260.40">
    <property type="entry name" value="lambda repressor-like DNA-binding domains"/>
    <property type="match status" value="1"/>
</dbReference>
<evidence type="ECO:0000313" key="5">
    <source>
        <dbReference type="EMBL" id="PCJ03125.1"/>
    </source>
</evidence>
<dbReference type="CDD" id="cd06267">
    <property type="entry name" value="PBP1_LacI_sugar_binding-like"/>
    <property type="match status" value="1"/>
</dbReference>
<dbReference type="PANTHER" id="PTHR30146:SF109">
    <property type="entry name" value="HTH-TYPE TRANSCRIPTIONAL REGULATOR GALS"/>
    <property type="match status" value="1"/>
</dbReference>
<dbReference type="SMART" id="SM00354">
    <property type="entry name" value="HTH_LACI"/>
    <property type="match status" value="1"/>
</dbReference>
<gene>
    <name evidence="5" type="ORF">COB13_04090</name>
</gene>
<dbReference type="GO" id="GO:0003700">
    <property type="term" value="F:DNA-binding transcription factor activity"/>
    <property type="evidence" value="ECO:0007669"/>
    <property type="project" value="TreeGrafter"/>
</dbReference>
<sequence>MGRTRVRLKDVAEATGYSVNTVSLVLRGSSRLPLKTRELILKEAERQNYVPNQLARSLILQSTKMVGLVLTDIMNPTITKTARSIELDLAAKGYGVMFASSDNELANEKRALNHLQSSQVDGILIYPTNRSEISHIQNIAKSGYPILMLSDIPDANLDVVAIDDIKGGNIAVSHLIEQGHKQITVLDGAKDLGNSDKYDGAVAAVKAAGLPDSAIKIVDPEGHAAIHGFAAMQKAWASTPRPTAIFASTDSLAIGAARWCRENNLNIPQDVAIVGFDNTEAAEFCSTPLTTINYASEDVSKHAVERILSRIEADNATEDTVITLIKPNLVTRESS</sequence>
<dbReference type="PANTHER" id="PTHR30146">
    <property type="entry name" value="LACI-RELATED TRANSCRIPTIONAL REPRESSOR"/>
    <property type="match status" value="1"/>
</dbReference>
<dbReference type="PROSITE" id="PS50932">
    <property type="entry name" value="HTH_LACI_2"/>
    <property type="match status" value="1"/>
</dbReference>
<protein>
    <submittedName>
        <fullName evidence="5">LacI family transcriptional regulator</fullName>
    </submittedName>
</protein>
<dbReference type="AlphaFoldDB" id="A0A2A4Z837"/>
<dbReference type="GO" id="GO:0000976">
    <property type="term" value="F:transcription cis-regulatory region binding"/>
    <property type="evidence" value="ECO:0007669"/>
    <property type="project" value="TreeGrafter"/>
</dbReference>
<dbReference type="InterPro" id="IPR000843">
    <property type="entry name" value="HTH_LacI"/>
</dbReference>
<evidence type="ECO:0000256" key="3">
    <source>
        <dbReference type="ARBA" id="ARBA00023163"/>
    </source>
</evidence>
<dbReference type="InterPro" id="IPR028082">
    <property type="entry name" value="Peripla_BP_I"/>
</dbReference>
<dbReference type="InterPro" id="IPR046335">
    <property type="entry name" value="LacI/GalR-like_sensor"/>
</dbReference>
<dbReference type="InterPro" id="IPR010982">
    <property type="entry name" value="Lambda_DNA-bd_dom_sf"/>
</dbReference>
<dbReference type="Pfam" id="PF00356">
    <property type="entry name" value="LacI"/>
    <property type="match status" value="1"/>
</dbReference>
<dbReference type="Gene3D" id="3.40.50.2300">
    <property type="match status" value="2"/>
</dbReference>
<comment type="caution">
    <text evidence="5">The sequence shown here is derived from an EMBL/GenBank/DDBJ whole genome shotgun (WGS) entry which is preliminary data.</text>
</comment>
<feature type="domain" description="HTH lacI-type" evidence="4">
    <location>
        <begin position="6"/>
        <end position="60"/>
    </location>
</feature>
<evidence type="ECO:0000259" key="4">
    <source>
        <dbReference type="PROSITE" id="PS50932"/>
    </source>
</evidence>
<proteinExistence type="predicted"/>
<dbReference type="SUPFAM" id="SSF53822">
    <property type="entry name" value="Periplasmic binding protein-like I"/>
    <property type="match status" value="1"/>
</dbReference>
<keyword evidence="2" id="KW-0238">DNA-binding</keyword>
<keyword evidence="1" id="KW-0805">Transcription regulation</keyword>
<evidence type="ECO:0000256" key="2">
    <source>
        <dbReference type="ARBA" id="ARBA00023125"/>
    </source>
</evidence>
<evidence type="ECO:0000256" key="1">
    <source>
        <dbReference type="ARBA" id="ARBA00023015"/>
    </source>
</evidence>
<dbReference type="CDD" id="cd01392">
    <property type="entry name" value="HTH_LacI"/>
    <property type="match status" value="1"/>
</dbReference>
<reference evidence="5" key="2">
    <citation type="journal article" date="2018" name="ISME J.">
        <title>A dynamic microbial community with high functional redundancy inhabits the cold, oxic subseafloor aquifer.</title>
        <authorList>
            <person name="Tully B.J."/>
            <person name="Wheat C.G."/>
            <person name="Glazer B.T."/>
            <person name="Huber J.A."/>
        </authorList>
    </citation>
    <scope>NUCLEOTIDE SEQUENCE</scope>
    <source>
        <strain evidence="5">NORP83</strain>
    </source>
</reference>
<dbReference type="SUPFAM" id="SSF47413">
    <property type="entry name" value="lambda repressor-like DNA-binding domains"/>
    <property type="match status" value="1"/>
</dbReference>
<dbReference type="Pfam" id="PF13377">
    <property type="entry name" value="Peripla_BP_3"/>
    <property type="match status" value="1"/>
</dbReference>
<accession>A0A2A4Z837</accession>
<keyword evidence="3" id="KW-0804">Transcription</keyword>